<evidence type="ECO:0000313" key="2">
    <source>
        <dbReference type="EMBL" id="AJF97683.1"/>
    </source>
</evidence>
<proteinExistence type="predicted"/>
<feature type="domain" description="DUF5900" evidence="1">
    <location>
        <begin position="82"/>
        <end position="184"/>
    </location>
</feature>
<dbReference type="KEGG" id="vg:23462600"/>
<organism evidence="2 3">
    <name type="scientific">Pandoravirus inopinatum</name>
    <dbReference type="NCBI Taxonomy" id="1605721"/>
    <lineage>
        <taxon>Viruses</taxon>
        <taxon>Pandoravirus</taxon>
    </lineage>
</organism>
<dbReference type="Pfam" id="PF19253">
    <property type="entry name" value="DUF5900"/>
    <property type="match status" value="1"/>
</dbReference>
<dbReference type="RefSeq" id="YP_009119918.1">
    <property type="nucleotide sequence ID" value="NC_026440.1"/>
</dbReference>
<name>A0A0B5IY04_9VIRU</name>
<dbReference type="InterPro" id="IPR045419">
    <property type="entry name" value="DUF5900"/>
</dbReference>
<evidence type="ECO:0000313" key="3">
    <source>
        <dbReference type="Proteomes" id="UP000202511"/>
    </source>
</evidence>
<dbReference type="Proteomes" id="UP000202511">
    <property type="component" value="Segment"/>
</dbReference>
<evidence type="ECO:0000259" key="1">
    <source>
        <dbReference type="Pfam" id="PF19253"/>
    </source>
</evidence>
<accession>A0A0B5IY04</accession>
<protein>
    <recommendedName>
        <fullName evidence="1">DUF5900 domain-containing protein</fullName>
    </recommendedName>
</protein>
<dbReference type="GeneID" id="23462600"/>
<dbReference type="EMBL" id="KP136319">
    <property type="protein sequence ID" value="AJF97683.1"/>
    <property type="molecule type" value="Genomic_DNA"/>
</dbReference>
<reference evidence="2 3" key="1">
    <citation type="journal article" date="2015" name="Parasitol. Res.">
        <title>Viruses in close associations with free-living amoebae.</title>
        <authorList>
            <person name="Scheid P."/>
        </authorList>
    </citation>
    <scope>NUCLEOTIDE SEQUENCE [LARGE SCALE GENOMIC DNA]</scope>
    <source>
        <strain evidence="2">KlaHel</strain>
    </source>
</reference>
<sequence>MGLVLDDQGFTSVGIYINDLPVGRFFGARHDEAVALDRWLPPQEAADSTTYGFASEWSACGQTTKTEARADGSRDDSQVCRHWANGDCALERWVGGTLIGLTFTIAPAAGGPVRLAHGATLSPIKWRIHKHAPTAGCLYGGYTYVPADTESSEFVLFSAYILSGHSARDGGFCEARQRAFVDAICGATPNALP</sequence>